<dbReference type="Proteomes" id="UP000762676">
    <property type="component" value="Unassembled WGS sequence"/>
</dbReference>
<evidence type="ECO:0008006" key="3">
    <source>
        <dbReference type="Google" id="ProtNLM"/>
    </source>
</evidence>
<evidence type="ECO:0000313" key="2">
    <source>
        <dbReference type="Proteomes" id="UP000762676"/>
    </source>
</evidence>
<proteinExistence type="predicted"/>
<reference evidence="1 2" key="1">
    <citation type="journal article" date="2021" name="Elife">
        <title>Chloroplast acquisition without the gene transfer in kleptoplastic sea slugs, Plakobranchus ocellatus.</title>
        <authorList>
            <person name="Maeda T."/>
            <person name="Takahashi S."/>
            <person name="Yoshida T."/>
            <person name="Shimamura S."/>
            <person name="Takaki Y."/>
            <person name="Nagai Y."/>
            <person name="Toyoda A."/>
            <person name="Suzuki Y."/>
            <person name="Arimoto A."/>
            <person name="Ishii H."/>
            <person name="Satoh N."/>
            <person name="Nishiyama T."/>
            <person name="Hasebe M."/>
            <person name="Maruyama T."/>
            <person name="Minagawa J."/>
            <person name="Obokata J."/>
            <person name="Shigenobu S."/>
        </authorList>
    </citation>
    <scope>NUCLEOTIDE SEQUENCE [LARGE SCALE GENOMIC DNA]</scope>
</reference>
<organism evidence="1 2">
    <name type="scientific">Elysia marginata</name>
    <dbReference type="NCBI Taxonomy" id="1093978"/>
    <lineage>
        <taxon>Eukaryota</taxon>
        <taxon>Metazoa</taxon>
        <taxon>Spiralia</taxon>
        <taxon>Lophotrochozoa</taxon>
        <taxon>Mollusca</taxon>
        <taxon>Gastropoda</taxon>
        <taxon>Heterobranchia</taxon>
        <taxon>Euthyneura</taxon>
        <taxon>Panpulmonata</taxon>
        <taxon>Sacoglossa</taxon>
        <taxon>Placobranchoidea</taxon>
        <taxon>Plakobranchidae</taxon>
        <taxon>Elysia</taxon>
    </lineage>
</organism>
<protein>
    <recommendedName>
        <fullName evidence="3">ADP-ribosyl cyclase/cyclic ADP-ribose hydrolase</fullName>
    </recommendedName>
</protein>
<keyword evidence="2" id="KW-1185">Reference proteome</keyword>
<accession>A0AAV4HN95</accession>
<sequence length="222" mass="24870">MLCGLAVRHSPRDREGPGSPDEYFDILGCGLDEWRLAFRGTAGVGTSVYNAYVNGQNVPALVQPACKNTNWGEPCNSHYRNSDALNNWANVKEVLLAVIDHGVLVKYIRFDGASSTYLNWFTRDRYIESSWEDVATKETEFFSLAGDAERYRRFFISFSSNSCPKDSGWLVAVDAAKLKCCTWEKTGKFPILKYAAGPKVASWQSSKSRDADAFVVFIKYAK</sequence>
<name>A0AAV4HN95_9GAST</name>
<dbReference type="EMBL" id="BMAT01005755">
    <property type="protein sequence ID" value="GFR99358.1"/>
    <property type="molecule type" value="Genomic_DNA"/>
</dbReference>
<comment type="caution">
    <text evidence="1">The sequence shown here is derived from an EMBL/GenBank/DDBJ whole genome shotgun (WGS) entry which is preliminary data.</text>
</comment>
<gene>
    <name evidence="1" type="ORF">ElyMa_002791100</name>
</gene>
<dbReference type="AlphaFoldDB" id="A0AAV4HN95"/>
<evidence type="ECO:0000313" key="1">
    <source>
        <dbReference type="EMBL" id="GFR99358.1"/>
    </source>
</evidence>